<dbReference type="InterPro" id="IPR018170">
    <property type="entry name" value="Aldo/ket_reductase_CS"/>
</dbReference>
<dbReference type="PIRSF" id="PIRSF000097">
    <property type="entry name" value="AKR"/>
    <property type="match status" value="1"/>
</dbReference>
<dbReference type="OrthoDB" id="9804790at2"/>
<evidence type="ECO:0000256" key="2">
    <source>
        <dbReference type="ARBA" id="ARBA00022857"/>
    </source>
</evidence>
<dbReference type="PROSITE" id="PS00798">
    <property type="entry name" value="ALDOKETO_REDUCTASE_1"/>
    <property type="match status" value="1"/>
</dbReference>
<dbReference type="CDD" id="cd19071">
    <property type="entry name" value="AKR_AKR1-5-like"/>
    <property type="match status" value="1"/>
</dbReference>
<dbReference type="EMBL" id="AMSQ01000006">
    <property type="protein sequence ID" value="EKU48562.1"/>
    <property type="molecule type" value="Genomic_DNA"/>
</dbReference>
<feature type="domain" description="NADP-dependent oxidoreductase" evidence="7">
    <location>
        <begin position="23"/>
        <end position="261"/>
    </location>
</feature>
<dbReference type="Proteomes" id="UP000009885">
    <property type="component" value="Unassembled WGS sequence"/>
</dbReference>
<dbReference type="InterPro" id="IPR020471">
    <property type="entry name" value="AKR"/>
</dbReference>
<keyword evidence="9" id="KW-1185">Reference proteome</keyword>
<dbReference type="Pfam" id="PF00248">
    <property type="entry name" value="Aldo_ket_red"/>
    <property type="match status" value="1"/>
</dbReference>
<dbReference type="eggNOG" id="COG0656">
    <property type="taxonomic scope" value="Bacteria"/>
</dbReference>
<dbReference type="InterPro" id="IPR023210">
    <property type="entry name" value="NADP_OxRdtase_dom"/>
</dbReference>
<dbReference type="RefSeq" id="WP_009383127.1">
    <property type="nucleotide sequence ID" value="NZ_AMSQ01000006.1"/>
</dbReference>
<evidence type="ECO:0000313" key="8">
    <source>
        <dbReference type="EMBL" id="EKU48562.1"/>
    </source>
</evidence>
<sequence length="279" mass="32310">MNDSIHILNNGKHIPKVGLGVYKITEEDMYDSIKSALEAGYRLFDTAFMYDNEKELGQALKDLGVQRDEVFITTKIWNDYQGYDSTLTYFNKSLDNLGMDYVDLILVHWPCEKNGKYIETYKALEHLCGEGKAKSIGVANFKPHHLDKLIEQTEIIPQVNQIECHPYFNQQETQDYCDQNDIAVQAWMPIMRNRGLLDDEVIVELAEKYGKTPAQVVLRWHIEHGRLVIPKSKTKERIEENINIFNFSLEEADIERIDNLNKDIRQGKDPDKISIGDLK</sequence>
<dbReference type="InterPro" id="IPR036812">
    <property type="entry name" value="NAD(P)_OxRdtase_dom_sf"/>
</dbReference>
<dbReference type="STRING" id="1229783.C273_05105"/>
<comment type="similarity">
    <text evidence="1">Belongs to the aldo/keto reductase family.</text>
</comment>
<protein>
    <submittedName>
        <fullName evidence="8">Aldo/keto reductase</fullName>
    </submittedName>
</protein>
<name>K9B160_9STAP</name>
<accession>K9B160</accession>
<dbReference type="AlphaFoldDB" id="K9B160"/>
<dbReference type="Gene3D" id="3.20.20.100">
    <property type="entry name" value="NADP-dependent oxidoreductase domain"/>
    <property type="match status" value="1"/>
</dbReference>
<organism evidence="8 9">
    <name type="scientific">Staphylococcus massiliensis S46</name>
    <dbReference type="NCBI Taxonomy" id="1229783"/>
    <lineage>
        <taxon>Bacteria</taxon>
        <taxon>Bacillati</taxon>
        <taxon>Bacillota</taxon>
        <taxon>Bacilli</taxon>
        <taxon>Bacillales</taxon>
        <taxon>Staphylococcaceae</taxon>
        <taxon>Staphylococcus</taxon>
    </lineage>
</organism>
<evidence type="ECO:0000256" key="4">
    <source>
        <dbReference type="PIRSR" id="PIRSR000097-1"/>
    </source>
</evidence>
<dbReference type="GO" id="GO:0016616">
    <property type="term" value="F:oxidoreductase activity, acting on the CH-OH group of donors, NAD or NADP as acceptor"/>
    <property type="evidence" value="ECO:0007669"/>
    <property type="project" value="UniProtKB-ARBA"/>
</dbReference>
<gene>
    <name evidence="8" type="ORF">C273_05105</name>
</gene>
<feature type="binding site" evidence="5">
    <location>
        <position position="108"/>
    </location>
    <ligand>
        <name>substrate</name>
    </ligand>
</feature>
<evidence type="ECO:0000313" key="9">
    <source>
        <dbReference type="Proteomes" id="UP000009885"/>
    </source>
</evidence>
<dbReference type="PRINTS" id="PR00069">
    <property type="entry name" value="ALDKETRDTASE"/>
</dbReference>
<dbReference type="PANTHER" id="PTHR43827:SF3">
    <property type="entry name" value="NADP-DEPENDENT OXIDOREDUCTASE DOMAIN-CONTAINING PROTEIN"/>
    <property type="match status" value="1"/>
</dbReference>
<feature type="active site" description="Proton donor" evidence="4">
    <location>
        <position position="50"/>
    </location>
</feature>
<dbReference type="PANTHER" id="PTHR43827">
    <property type="entry name" value="2,5-DIKETO-D-GLUCONIC ACID REDUCTASE"/>
    <property type="match status" value="1"/>
</dbReference>
<keyword evidence="3" id="KW-0560">Oxidoreductase</keyword>
<evidence type="ECO:0000256" key="1">
    <source>
        <dbReference type="ARBA" id="ARBA00007905"/>
    </source>
</evidence>
<evidence type="ECO:0000256" key="6">
    <source>
        <dbReference type="PIRSR" id="PIRSR000097-3"/>
    </source>
</evidence>
<comment type="caution">
    <text evidence="8">The sequence shown here is derived from an EMBL/GenBank/DDBJ whole genome shotgun (WGS) entry which is preliminary data.</text>
</comment>
<dbReference type="PROSITE" id="PS00063">
    <property type="entry name" value="ALDOKETO_REDUCTASE_3"/>
    <property type="match status" value="1"/>
</dbReference>
<keyword evidence="2" id="KW-0521">NADP</keyword>
<dbReference type="FunFam" id="3.20.20.100:FF:000015">
    <property type="entry name" value="Oxidoreductase, aldo/keto reductase family"/>
    <property type="match status" value="1"/>
</dbReference>
<evidence type="ECO:0000259" key="7">
    <source>
        <dbReference type="Pfam" id="PF00248"/>
    </source>
</evidence>
<evidence type="ECO:0000256" key="3">
    <source>
        <dbReference type="ARBA" id="ARBA00023002"/>
    </source>
</evidence>
<proteinExistence type="inferred from homology"/>
<dbReference type="SUPFAM" id="SSF51430">
    <property type="entry name" value="NAD(P)-linked oxidoreductase"/>
    <property type="match status" value="1"/>
</dbReference>
<dbReference type="PATRIC" id="fig|1229783.3.peg.1031"/>
<reference evidence="8 9" key="1">
    <citation type="journal article" date="2013" name="Genome Announc.">
        <title>Genome Sequence of Staphylococcus massiliensis Strain S46, Isolated from the Surface of Healthy Human Skin.</title>
        <authorList>
            <person name="Srivastav R."/>
            <person name="Singh A."/>
            <person name="Jangir P.K."/>
            <person name="Kumari C."/>
            <person name="Muduli S."/>
            <person name="Sharma R."/>
        </authorList>
    </citation>
    <scope>NUCLEOTIDE SEQUENCE [LARGE SCALE GENOMIC DNA]</scope>
    <source>
        <strain evidence="8 9">S46</strain>
    </source>
</reference>
<feature type="site" description="Lowers pKa of active site Tyr" evidence="6">
    <location>
        <position position="75"/>
    </location>
</feature>
<evidence type="ECO:0000256" key="5">
    <source>
        <dbReference type="PIRSR" id="PIRSR000097-2"/>
    </source>
</evidence>